<dbReference type="PANTHER" id="PTHR46930">
    <property type="entry name" value="CDK5 REGULATORY SUBUNIT-ASSOCIATED PROTEIN 2"/>
    <property type="match status" value="1"/>
</dbReference>
<dbReference type="AlphaFoldDB" id="A0A3B3DXL4"/>
<evidence type="ECO:0000256" key="2">
    <source>
        <dbReference type="ARBA" id="ARBA00022490"/>
    </source>
</evidence>
<dbReference type="GO" id="GO:0008017">
    <property type="term" value="F:microtubule binding"/>
    <property type="evidence" value="ECO:0007669"/>
    <property type="project" value="TreeGrafter"/>
</dbReference>
<name>A0A3B3DXL4_ORYME</name>
<feature type="signal peptide" evidence="3">
    <location>
        <begin position="1"/>
        <end position="28"/>
    </location>
</feature>
<dbReference type="InterPro" id="IPR012943">
    <property type="entry name" value="Cnn_1N"/>
</dbReference>
<evidence type="ECO:0000256" key="1">
    <source>
        <dbReference type="ARBA" id="ARBA00004496"/>
    </source>
</evidence>
<dbReference type="GO" id="GO:0007099">
    <property type="term" value="P:centriole replication"/>
    <property type="evidence" value="ECO:0007669"/>
    <property type="project" value="TreeGrafter"/>
</dbReference>
<dbReference type="Ensembl" id="ENSOMET00000029267.1">
    <property type="protein sequence ID" value="ENSOMEP00000034863.1"/>
    <property type="gene ID" value="ENSOMEG00000021725.1"/>
</dbReference>
<sequence length="127" mass="14825">MTGSFCLCQTLGADLLFVFSVVDTFVSCLDLCSDETDNSPLLQPHTLKEFEQHLNDLKKENFSLKLRIYFLEERIQQKYEESSEDVYRTVSRKSTGNPVFILLKYFKLGPRYTEFNCVLCHTLEFLC</sequence>
<dbReference type="GO" id="GO:0001578">
    <property type="term" value="P:microtubule bundle formation"/>
    <property type="evidence" value="ECO:0007669"/>
    <property type="project" value="TreeGrafter"/>
</dbReference>
<feature type="domain" description="Centrosomin N-terminal motif 1" evidence="4">
    <location>
        <begin position="46"/>
        <end position="89"/>
    </location>
</feature>
<accession>A0A3B3DXL4</accession>
<protein>
    <recommendedName>
        <fullName evidence="4">Centrosomin N-terminal motif 1 domain-containing protein</fullName>
    </recommendedName>
</protein>
<feature type="chain" id="PRO_5017240503" description="Centrosomin N-terminal motif 1 domain-containing protein" evidence="3">
    <location>
        <begin position="29"/>
        <end position="127"/>
    </location>
</feature>
<dbReference type="GO" id="GO:0000242">
    <property type="term" value="C:pericentriolar material"/>
    <property type="evidence" value="ECO:0007669"/>
    <property type="project" value="TreeGrafter"/>
</dbReference>
<reference evidence="5" key="2">
    <citation type="submission" date="2025-09" db="UniProtKB">
        <authorList>
            <consortium name="Ensembl"/>
        </authorList>
    </citation>
    <scope>IDENTIFICATION</scope>
</reference>
<evidence type="ECO:0000313" key="6">
    <source>
        <dbReference type="Proteomes" id="UP000261560"/>
    </source>
</evidence>
<dbReference type="PaxDb" id="30732-ENSOMEP00000034863"/>
<dbReference type="GO" id="GO:0007059">
    <property type="term" value="P:chromosome segregation"/>
    <property type="evidence" value="ECO:0007669"/>
    <property type="project" value="TreeGrafter"/>
</dbReference>
<dbReference type="PANTHER" id="PTHR46930:SF1">
    <property type="entry name" value="CDK5 REGULATORY SUBUNIT-ASSOCIATED PROTEIN 2"/>
    <property type="match status" value="1"/>
</dbReference>
<dbReference type="GO" id="GO:0035371">
    <property type="term" value="C:microtubule plus-end"/>
    <property type="evidence" value="ECO:0007669"/>
    <property type="project" value="TreeGrafter"/>
</dbReference>
<dbReference type="GO" id="GO:0000132">
    <property type="term" value="P:establishment of mitotic spindle orientation"/>
    <property type="evidence" value="ECO:0007669"/>
    <property type="project" value="TreeGrafter"/>
</dbReference>
<dbReference type="GO" id="GO:0043015">
    <property type="term" value="F:gamma-tubulin binding"/>
    <property type="evidence" value="ECO:0007669"/>
    <property type="project" value="TreeGrafter"/>
</dbReference>
<dbReference type="GO" id="GO:0090266">
    <property type="term" value="P:regulation of mitotic cell cycle spindle assembly checkpoint"/>
    <property type="evidence" value="ECO:0007669"/>
    <property type="project" value="TreeGrafter"/>
</dbReference>
<keyword evidence="2" id="KW-0963">Cytoplasm</keyword>
<dbReference type="STRING" id="30732.ENSOMEP00000034863"/>
<reference evidence="5" key="1">
    <citation type="submission" date="2025-08" db="UniProtKB">
        <authorList>
            <consortium name="Ensembl"/>
        </authorList>
    </citation>
    <scope>IDENTIFICATION</scope>
</reference>
<evidence type="ECO:0000259" key="4">
    <source>
        <dbReference type="Pfam" id="PF07989"/>
    </source>
</evidence>
<organism evidence="5 6">
    <name type="scientific">Oryzias melastigma</name>
    <name type="common">Marine medaka</name>
    <dbReference type="NCBI Taxonomy" id="30732"/>
    <lineage>
        <taxon>Eukaryota</taxon>
        <taxon>Metazoa</taxon>
        <taxon>Chordata</taxon>
        <taxon>Craniata</taxon>
        <taxon>Vertebrata</taxon>
        <taxon>Euteleostomi</taxon>
        <taxon>Actinopterygii</taxon>
        <taxon>Neopterygii</taxon>
        <taxon>Teleostei</taxon>
        <taxon>Neoteleostei</taxon>
        <taxon>Acanthomorphata</taxon>
        <taxon>Ovalentaria</taxon>
        <taxon>Atherinomorphae</taxon>
        <taxon>Beloniformes</taxon>
        <taxon>Adrianichthyidae</taxon>
        <taxon>Oryziinae</taxon>
        <taxon>Oryzias</taxon>
    </lineage>
</organism>
<dbReference type="GO" id="GO:0097431">
    <property type="term" value="C:mitotic spindle pole"/>
    <property type="evidence" value="ECO:0007669"/>
    <property type="project" value="TreeGrafter"/>
</dbReference>
<comment type="subcellular location">
    <subcellularLocation>
        <location evidence="1">Cytoplasm</location>
    </subcellularLocation>
</comment>
<evidence type="ECO:0000313" key="5">
    <source>
        <dbReference type="Ensembl" id="ENSOMEP00000034863.1"/>
    </source>
</evidence>
<dbReference type="Pfam" id="PF07989">
    <property type="entry name" value="Cnn_1N"/>
    <property type="match status" value="1"/>
</dbReference>
<keyword evidence="6" id="KW-1185">Reference proteome</keyword>
<dbReference type="GO" id="GO:0046600">
    <property type="term" value="P:negative regulation of centriole replication"/>
    <property type="evidence" value="ECO:0007669"/>
    <property type="project" value="TreeGrafter"/>
</dbReference>
<proteinExistence type="predicted"/>
<dbReference type="InterPro" id="IPR042791">
    <property type="entry name" value="CDK5RAP2"/>
</dbReference>
<evidence type="ECO:0000256" key="3">
    <source>
        <dbReference type="SAM" id="SignalP"/>
    </source>
</evidence>
<keyword evidence="3" id="KW-0732">Signal</keyword>
<dbReference type="Proteomes" id="UP000261560">
    <property type="component" value="Unplaced"/>
</dbReference>
<dbReference type="GeneTree" id="ENSGT00950000183190"/>
<dbReference type="GO" id="GO:0005737">
    <property type="term" value="C:cytoplasm"/>
    <property type="evidence" value="ECO:0007669"/>
    <property type="project" value="UniProtKB-SubCell"/>
</dbReference>